<dbReference type="Gene3D" id="3.30.70.2330">
    <property type="match status" value="1"/>
</dbReference>
<accession>A0ABV5X4F1</accession>
<evidence type="ECO:0000313" key="4">
    <source>
        <dbReference type="EMBL" id="MFB9777313.1"/>
    </source>
</evidence>
<dbReference type="Pfam" id="PF08797">
    <property type="entry name" value="HIRAN"/>
    <property type="match status" value="1"/>
</dbReference>
<evidence type="ECO:0000256" key="2">
    <source>
        <dbReference type="ARBA" id="ARBA00022801"/>
    </source>
</evidence>
<keyword evidence="2" id="KW-0378">Hydrolase</keyword>
<dbReference type="EMBL" id="JBHMAU010000075">
    <property type="protein sequence ID" value="MFB9777313.1"/>
    <property type="molecule type" value="Genomic_DNA"/>
</dbReference>
<feature type="domain" description="HIRAN" evidence="3">
    <location>
        <begin position="41"/>
        <end position="137"/>
    </location>
</feature>
<keyword evidence="5" id="KW-1185">Reference proteome</keyword>
<gene>
    <name evidence="4" type="ORF">ACFFN1_13035</name>
</gene>
<reference evidence="4 5" key="1">
    <citation type="submission" date="2024-09" db="EMBL/GenBank/DDBJ databases">
        <authorList>
            <person name="Sun Q."/>
            <person name="Mori K."/>
        </authorList>
    </citation>
    <scope>NUCLEOTIDE SEQUENCE [LARGE SCALE GENOMIC DNA]</scope>
    <source>
        <strain evidence="4 5">JCM 11683</strain>
    </source>
</reference>
<sequence length="141" mass="16068">MFKKLRKSFRETKKHLERQRAIDRRDVKRQRSQLTDFTRVRRTFEVAGMFAYPAEVAAAQLAVGARVRLIREPRNAYDPNAVAIIGPAGRLRWGYMPATLATQYAPVMDRGVKFNAVITRLYGDGGEIDDAEITVFPPKLT</sequence>
<evidence type="ECO:0000259" key="3">
    <source>
        <dbReference type="SMART" id="SM00910"/>
    </source>
</evidence>
<proteinExistence type="predicted"/>
<evidence type="ECO:0000313" key="5">
    <source>
        <dbReference type="Proteomes" id="UP001589707"/>
    </source>
</evidence>
<dbReference type="Proteomes" id="UP001589707">
    <property type="component" value="Unassembled WGS sequence"/>
</dbReference>
<protein>
    <submittedName>
        <fullName evidence="4">HIRAN domain-containing protein</fullName>
    </submittedName>
</protein>
<organism evidence="4 5">
    <name type="scientific">Brevibacterium otitidis</name>
    <dbReference type="NCBI Taxonomy" id="53364"/>
    <lineage>
        <taxon>Bacteria</taxon>
        <taxon>Bacillati</taxon>
        <taxon>Actinomycetota</taxon>
        <taxon>Actinomycetes</taxon>
        <taxon>Micrococcales</taxon>
        <taxon>Brevibacteriaceae</taxon>
        <taxon>Brevibacterium</taxon>
    </lineage>
</organism>
<name>A0ABV5X4F1_9MICO</name>
<evidence type="ECO:0000256" key="1">
    <source>
        <dbReference type="ARBA" id="ARBA00022723"/>
    </source>
</evidence>
<dbReference type="InterPro" id="IPR014905">
    <property type="entry name" value="HIRAN"/>
</dbReference>
<comment type="caution">
    <text evidence="4">The sequence shown here is derived from an EMBL/GenBank/DDBJ whole genome shotgun (WGS) entry which is preliminary data.</text>
</comment>
<dbReference type="SMART" id="SM00910">
    <property type="entry name" value="HIRAN"/>
    <property type="match status" value="1"/>
</dbReference>
<dbReference type="RefSeq" id="WP_376841236.1">
    <property type="nucleotide sequence ID" value="NZ_JBHMAU010000075.1"/>
</dbReference>
<keyword evidence="1" id="KW-0479">Metal-binding</keyword>